<evidence type="ECO:0000313" key="2">
    <source>
        <dbReference type="Proteomes" id="UP000027222"/>
    </source>
</evidence>
<protein>
    <submittedName>
        <fullName evidence="1">Uncharacterized protein</fullName>
    </submittedName>
</protein>
<evidence type="ECO:0000313" key="1">
    <source>
        <dbReference type="EMBL" id="KDR83424.1"/>
    </source>
</evidence>
<sequence length="86" mass="9728">MFGLCSGWMSLTSVHLYLVSELSRRFRCLLVGWLSYVLSSTQALPFQHASHFFACFGIFRLAAHAVPWAESPDAVPPADYELFYPL</sequence>
<name>A0A067TU37_GALM3</name>
<gene>
    <name evidence="1" type="ORF">GALMADRAFT_235549</name>
</gene>
<dbReference type="HOGENOM" id="CLU_2498029_0_0_1"/>
<dbReference type="AlphaFoldDB" id="A0A067TU37"/>
<organism evidence="1 2">
    <name type="scientific">Galerina marginata (strain CBS 339.88)</name>
    <dbReference type="NCBI Taxonomy" id="685588"/>
    <lineage>
        <taxon>Eukaryota</taxon>
        <taxon>Fungi</taxon>
        <taxon>Dikarya</taxon>
        <taxon>Basidiomycota</taxon>
        <taxon>Agaricomycotina</taxon>
        <taxon>Agaricomycetes</taxon>
        <taxon>Agaricomycetidae</taxon>
        <taxon>Agaricales</taxon>
        <taxon>Agaricineae</taxon>
        <taxon>Strophariaceae</taxon>
        <taxon>Galerina</taxon>
    </lineage>
</organism>
<reference evidence="2" key="1">
    <citation type="journal article" date="2014" name="Proc. Natl. Acad. Sci. U.S.A.">
        <title>Extensive sampling of basidiomycete genomes demonstrates inadequacy of the white-rot/brown-rot paradigm for wood decay fungi.</title>
        <authorList>
            <person name="Riley R."/>
            <person name="Salamov A.A."/>
            <person name="Brown D.W."/>
            <person name="Nagy L.G."/>
            <person name="Floudas D."/>
            <person name="Held B.W."/>
            <person name="Levasseur A."/>
            <person name="Lombard V."/>
            <person name="Morin E."/>
            <person name="Otillar R."/>
            <person name="Lindquist E.A."/>
            <person name="Sun H."/>
            <person name="LaButti K.M."/>
            <person name="Schmutz J."/>
            <person name="Jabbour D."/>
            <person name="Luo H."/>
            <person name="Baker S.E."/>
            <person name="Pisabarro A.G."/>
            <person name="Walton J.D."/>
            <person name="Blanchette R.A."/>
            <person name="Henrissat B."/>
            <person name="Martin F."/>
            <person name="Cullen D."/>
            <person name="Hibbett D.S."/>
            <person name="Grigoriev I.V."/>
        </authorList>
    </citation>
    <scope>NUCLEOTIDE SEQUENCE [LARGE SCALE GENOMIC DNA]</scope>
    <source>
        <strain evidence="2">CBS 339.88</strain>
    </source>
</reference>
<accession>A0A067TU37</accession>
<keyword evidence="2" id="KW-1185">Reference proteome</keyword>
<proteinExistence type="predicted"/>
<dbReference type="Proteomes" id="UP000027222">
    <property type="component" value="Unassembled WGS sequence"/>
</dbReference>
<dbReference type="EMBL" id="KL142368">
    <property type="protein sequence ID" value="KDR83424.1"/>
    <property type="molecule type" value="Genomic_DNA"/>
</dbReference>